<evidence type="ECO:0000256" key="22">
    <source>
        <dbReference type="SAM" id="Phobius"/>
    </source>
</evidence>
<feature type="compositionally biased region" description="Basic and acidic residues" evidence="21">
    <location>
        <begin position="14"/>
        <end position="26"/>
    </location>
</feature>
<feature type="transmembrane region" description="Helical" evidence="22">
    <location>
        <begin position="1632"/>
        <end position="1657"/>
    </location>
</feature>
<feature type="compositionally biased region" description="Basic and acidic residues" evidence="21">
    <location>
        <begin position="1310"/>
        <end position="1326"/>
    </location>
</feature>
<evidence type="ECO:0000256" key="18">
    <source>
        <dbReference type="ARBA" id="ARBA00023180"/>
    </source>
</evidence>
<keyword evidence="10 20" id="KW-0378">Hydrolase</keyword>
<feature type="transmembrane region" description="Helical" evidence="22">
    <location>
        <begin position="1407"/>
        <end position="1426"/>
    </location>
</feature>
<evidence type="ECO:0000256" key="13">
    <source>
        <dbReference type="ARBA" id="ARBA00023015"/>
    </source>
</evidence>
<keyword evidence="17" id="KW-0804">Transcription</keyword>
<dbReference type="EC" id="3.4.-.-" evidence="20"/>
<dbReference type="GO" id="GO:0008270">
    <property type="term" value="F:zinc ion binding"/>
    <property type="evidence" value="ECO:0007669"/>
    <property type="project" value="InterPro"/>
</dbReference>
<dbReference type="Proteomes" id="UP000767238">
    <property type="component" value="Unassembled WGS sequence"/>
</dbReference>
<keyword evidence="11 20" id="KW-0862">Zinc</keyword>
<feature type="region of interest" description="Disordered" evidence="21">
    <location>
        <begin position="232"/>
        <end position="257"/>
    </location>
</feature>
<feature type="transmembrane region" description="Helical" evidence="22">
    <location>
        <begin position="1470"/>
        <end position="1490"/>
    </location>
</feature>
<comment type="subcellular location">
    <subcellularLocation>
        <location evidence="3">Nucleus</location>
    </subcellularLocation>
    <subcellularLocation>
        <location evidence="4">Vacuole membrane</location>
        <topology evidence="4">Multi-pass membrane protein</topology>
    </subcellularLocation>
</comment>
<evidence type="ECO:0000256" key="4">
    <source>
        <dbReference type="ARBA" id="ARBA00004128"/>
    </source>
</evidence>
<dbReference type="CDD" id="cd03875">
    <property type="entry name" value="M28_Fxna_like"/>
    <property type="match status" value="1"/>
</dbReference>
<dbReference type="InterPro" id="IPR051711">
    <property type="entry name" value="Stress_Response_Reg"/>
</dbReference>
<keyword evidence="18" id="KW-0325">Glycoprotein</keyword>
<dbReference type="Pfam" id="PF22251">
    <property type="entry name" value="PFF1_TM"/>
    <property type="match status" value="1"/>
</dbReference>
<keyword evidence="19" id="KW-0539">Nucleus</keyword>
<feature type="compositionally biased region" description="Low complexity" evidence="21">
    <location>
        <begin position="27"/>
        <end position="36"/>
    </location>
</feature>
<evidence type="ECO:0000256" key="14">
    <source>
        <dbReference type="ARBA" id="ARBA00023049"/>
    </source>
</evidence>
<feature type="compositionally biased region" description="Polar residues" evidence="21">
    <location>
        <begin position="733"/>
        <end position="749"/>
    </location>
</feature>
<accession>A0A9P8K705</accession>
<feature type="non-terminal residue" evidence="24">
    <location>
        <position position="1970"/>
    </location>
</feature>
<evidence type="ECO:0000256" key="11">
    <source>
        <dbReference type="ARBA" id="ARBA00022833"/>
    </source>
</evidence>
<dbReference type="PROSITE" id="PS00463">
    <property type="entry name" value="ZN2_CY6_FUNGAL_1"/>
    <property type="match status" value="1"/>
</dbReference>
<feature type="region of interest" description="Disordered" evidence="21">
    <location>
        <begin position="1308"/>
        <end position="1329"/>
    </location>
</feature>
<evidence type="ECO:0000256" key="19">
    <source>
        <dbReference type="ARBA" id="ARBA00023242"/>
    </source>
</evidence>
<dbReference type="OrthoDB" id="76293at2759"/>
<dbReference type="EMBL" id="JAHFYH010000046">
    <property type="protein sequence ID" value="KAH0218755.1"/>
    <property type="molecule type" value="Genomic_DNA"/>
</dbReference>
<dbReference type="InterPro" id="IPR048024">
    <property type="entry name" value="Fxna-like_M28_dom"/>
</dbReference>
<reference evidence="24" key="1">
    <citation type="journal article" date="2021" name="J Fungi (Basel)">
        <title>Virulence traits and population genomics of the black yeast Aureobasidium melanogenum.</title>
        <authorList>
            <person name="Cernosa A."/>
            <person name="Sun X."/>
            <person name="Gostincar C."/>
            <person name="Fang C."/>
            <person name="Gunde-Cimerman N."/>
            <person name="Song Z."/>
        </authorList>
    </citation>
    <scope>NUCLEOTIDE SEQUENCE</scope>
    <source>
        <strain evidence="24">EXF-8016</strain>
    </source>
</reference>
<evidence type="ECO:0000256" key="15">
    <source>
        <dbReference type="ARBA" id="ARBA00023125"/>
    </source>
</evidence>
<dbReference type="InterPro" id="IPR053976">
    <property type="entry name" value="PFF1_TM"/>
</dbReference>
<dbReference type="GO" id="GO:0006351">
    <property type="term" value="P:DNA-templated transcription"/>
    <property type="evidence" value="ECO:0007669"/>
    <property type="project" value="InterPro"/>
</dbReference>
<dbReference type="SUPFAM" id="SSF57701">
    <property type="entry name" value="Zn2/Cys6 DNA-binding domain"/>
    <property type="match status" value="1"/>
</dbReference>
<keyword evidence="8 22" id="KW-0812">Transmembrane</keyword>
<reference evidence="24" key="2">
    <citation type="submission" date="2021-08" db="EMBL/GenBank/DDBJ databases">
        <authorList>
            <person name="Gostincar C."/>
            <person name="Sun X."/>
            <person name="Song Z."/>
            <person name="Gunde-Cimerman N."/>
        </authorList>
    </citation>
    <scope>NUCLEOTIDE SEQUENCE</scope>
    <source>
        <strain evidence="24">EXF-8016</strain>
    </source>
</reference>
<comment type="caution">
    <text evidence="24">The sequence shown here is derived from an EMBL/GenBank/DDBJ whole genome shotgun (WGS) entry which is preliminary data.</text>
</comment>
<dbReference type="Gene3D" id="3.40.630.10">
    <property type="entry name" value="Zn peptidases"/>
    <property type="match status" value="1"/>
</dbReference>
<dbReference type="PROSITE" id="PS50048">
    <property type="entry name" value="ZN2_CY6_FUNGAL_2"/>
    <property type="match status" value="1"/>
</dbReference>
<name>A0A9P8K705_AURME</name>
<feature type="region of interest" description="Disordered" evidence="21">
    <location>
        <begin position="692"/>
        <end position="790"/>
    </location>
</feature>
<feature type="compositionally biased region" description="Polar residues" evidence="21">
    <location>
        <begin position="232"/>
        <end position="244"/>
    </location>
</feature>
<dbReference type="GO" id="GO:0006508">
    <property type="term" value="P:proteolysis"/>
    <property type="evidence" value="ECO:0007669"/>
    <property type="project" value="UniProtKB-KW"/>
</dbReference>
<keyword evidence="15" id="KW-0238">DNA-binding</keyword>
<dbReference type="PANTHER" id="PTHR47540:SF1">
    <property type="entry name" value="ACTIVATOR OF STRESS GENES 1-RELATED"/>
    <property type="match status" value="1"/>
</dbReference>
<dbReference type="GO" id="GO:0008237">
    <property type="term" value="F:metallopeptidase activity"/>
    <property type="evidence" value="ECO:0007669"/>
    <property type="project" value="UniProtKB-KW"/>
</dbReference>
<evidence type="ECO:0000256" key="3">
    <source>
        <dbReference type="ARBA" id="ARBA00004123"/>
    </source>
</evidence>
<dbReference type="InterPro" id="IPR053975">
    <property type="entry name" value="PFF1_C"/>
</dbReference>
<feature type="compositionally biased region" description="Low complexity" evidence="21">
    <location>
        <begin position="758"/>
        <end position="776"/>
    </location>
</feature>
<dbReference type="InterPro" id="IPR007484">
    <property type="entry name" value="Peptidase_M28"/>
</dbReference>
<dbReference type="Pfam" id="PF04389">
    <property type="entry name" value="Peptidase_M28"/>
    <property type="match status" value="1"/>
</dbReference>
<evidence type="ECO:0000259" key="23">
    <source>
        <dbReference type="PROSITE" id="PS50048"/>
    </source>
</evidence>
<dbReference type="Pfam" id="PF00172">
    <property type="entry name" value="Zn_clus"/>
    <property type="match status" value="1"/>
</dbReference>
<dbReference type="FunFam" id="3.40.630.10:FF:000057">
    <property type="entry name" value="Vacuolar membrane protease"/>
    <property type="match status" value="1"/>
</dbReference>
<feature type="compositionally biased region" description="Low complexity" evidence="21">
    <location>
        <begin position="151"/>
        <end position="161"/>
    </location>
</feature>
<evidence type="ECO:0000256" key="12">
    <source>
        <dbReference type="ARBA" id="ARBA00022989"/>
    </source>
</evidence>
<feature type="transmembrane region" description="Helical" evidence="22">
    <location>
        <begin position="1669"/>
        <end position="1687"/>
    </location>
</feature>
<dbReference type="GO" id="GO:0043565">
    <property type="term" value="F:sequence-specific DNA binding"/>
    <property type="evidence" value="ECO:0007669"/>
    <property type="project" value="TreeGrafter"/>
</dbReference>
<evidence type="ECO:0000313" key="25">
    <source>
        <dbReference type="Proteomes" id="UP000767238"/>
    </source>
</evidence>
<evidence type="ECO:0000256" key="1">
    <source>
        <dbReference type="ARBA" id="ARBA00001947"/>
    </source>
</evidence>
<dbReference type="CDD" id="cd12148">
    <property type="entry name" value="fungal_TF_MHR"/>
    <property type="match status" value="1"/>
</dbReference>
<evidence type="ECO:0000256" key="21">
    <source>
        <dbReference type="SAM" id="MobiDB-lite"/>
    </source>
</evidence>
<dbReference type="GO" id="GO:0000981">
    <property type="term" value="F:DNA-binding transcription factor activity, RNA polymerase II-specific"/>
    <property type="evidence" value="ECO:0007669"/>
    <property type="project" value="InterPro"/>
</dbReference>
<organism evidence="24 25">
    <name type="scientific">Aureobasidium melanogenum</name>
    <name type="common">Aureobasidium pullulans var. melanogenum</name>
    <dbReference type="NCBI Taxonomy" id="46634"/>
    <lineage>
        <taxon>Eukaryota</taxon>
        <taxon>Fungi</taxon>
        <taxon>Dikarya</taxon>
        <taxon>Ascomycota</taxon>
        <taxon>Pezizomycotina</taxon>
        <taxon>Dothideomycetes</taxon>
        <taxon>Dothideomycetidae</taxon>
        <taxon>Dothideales</taxon>
        <taxon>Saccotheciaceae</taxon>
        <taxon>Aureobasidium</taxon>
    </lineage>
</organism>
<evidence type="ECO:0000256" key="10">
    <source>
        <dbReference type="ARBA" id="ARBA00022801"/>
    </source>
</evidence>
<dbReference type="InterPro" id="IPR001138">
    <property type="entry name" value="Zn2Cys6_DnaBD"/>
</dbReference>
<comment type="similarity">
    <text evidence="5 20">Belongs to the peptidase M28 family.</text>
</comment>
<gene>
    <name evidence="24" type="ORF">KCV03_g6322</name>
</gene>
<feature type="region of interest" description="Disordered" evidence="21">
    <location>
        <begin position="1590"/>
        <end position="1611"/>
    </location>
</feature>
<evidence type="ECO:0000256" key="20">
    <source>
        <dbReference type="RuleBase" id="RU361240"/>
    </source>
</evidence>
<evidence type="ECO:0000256" key="6">
    <source>
        <dbReference type="ARBA" id="ARBA00022554"/>
    </source>
</evidence>
<keyword evidence="9 20" id="KW-0479">Metal-binding</keyword>
<keyword evidence="14" id="KW-0482">Metalloprotease</keyword>
<feature type="compositionally biased region" description="Polar residues" evidence="21">
    <location>
        <begin position="777"/>
        <end position="790"/>
    </location>
</feature>
<protein>
    <recommendedName>
        <fullName evidence="20">Peptide hydrolase</fullName>
        <ecNumber evidence="20">3.4.-.-</ecNumber>
    </recommendedName>
</protein>
<dbReference type="Pfam" id="PF22250">
    <property type="entry name" value="PFF1_C"/>
    <property type="match status" value="1"/>
</dbReference>
<feature type="transmembrane region" description="Helical" evidence="22">
    <location>
        <begin position="971"/>
        <end position="993"/>
    </location>
</feature>
<dbReference type="Gene3D" id="4.10.240.10">
    <property type="entry name" value="Zn(2)-C6 fungal-type DNA-binding domain"/>
    <property type="match status" value="1"/>
</dbReference>
<evidence type="ECO:0000256" key="16">
    <source>
        <dbReference type="ARBA" id="ARBA00023136"/>
    </source>
</evidence>
<keyword evidence="12 22" id="KW-1133">Transmembrane helix</keyword>
<feature type="compositionally biased region" description="Polar residues" evidence="21">
    <location>
        <begin position="37"/>
        <end position="47"/>
    </location>
</feature>
<evidence type="ECO:0000256" key="8">
    <source>
        <dbReference type="ARBA" id="ARBA00022692"/>
    </source>
</evidence>
<evidence type="ECO:0000256" key="2">
    <source>
        <dbReference type="ARBA" id="ARBA00003273"/>
    </source>
</evidence>
<proteinExistence type="inferred from homology"/>
<feature type="transmembrane region" description="Helical" evidence="22">
    <location>
        <begin position="619"/>
        <end position="639"/>
    </location>
</feature>
<keyword evidence="13" id="KW-0805">Transcription regulation</keyword>
<dbReference type="Pfam" id="PF04082">
    <property type="entry name" value="Fungal_trans"/>
    <property type="match status" value="1"/>
</dbReference>
<evidence type="ECO:0000256" key="9">
    <source>
        <dbReference type="ARBA" id="ARBA00022723"/>
    </source>
</evidence>
<feature type="region of interest" description="Disordered" evidence="21">
    <location>
        <begin position="1"/>
        <end position="54"/>
    </location>
</feature>
<evidence type="ECO:0000256" key="5">
    <source>
        <dbReference type="ARBA" id="ARBA00010918"/>
    </source>
</evidence>
<feature type="region of interest" description="Disordered" evidence="21">
    <location>
        <begin position="144"/>
        <end position="173"/>
    </location>
</feature>
<dbReference type="InterPro" id="IPR007219">
    <property type="entry name" value="XnlR_reg_dom"/>
</dbReference>
<dbReference type="GO" id="GO:0045944">
    <property type="term" value="P:positive regulation of transcription by RNA polymerase II"/>
    <property type="evidence" value="ECO:0007669"/>
    <property type="project" value="TreeGrafter"/>
</dbReference>
<dbReference type="SMART" id="SM00906">
    <property type="entry name" value="Fungal_trans"/>
    <property type="match status" value="1"/>
</dbReference>
<dbReference type="SMART" id="SM00066">
    <property type="entry name" value="GAL4"/>
    <property type="match status" value="1"/>
</dbReference>
<dbReference type="CDD" id="cd00067">
    <property type="entry name" value="GAL4"/>
    <property type="match status" value="1"/>
</dbReference>
<sequence length="1970" mass="219722">MEAISPEMYDDNSEGEHWEHDIKHESQTSPSGPSSSLAQTQSKSQLPMQKRRRVTRACDECRRKKIKCDGKQPCTHCTVYSYECTYDQPSNRRRNPAPQYIEGLEHRVHRAETLLRMLMPDLNLNDPSIDVAVAQGYIPGFSTKPVSNDNAATKPAAPAPANLTSAPNGDQKDTNLESMVRAIGQLELDEQGNWDYHGHSSGLSFVRRMREQLGDLLGPESKATPFVKSRPMSQVFDSPRSLNPESPGFSVDGAVPGTDLPSRDVARDLCETAITDASVLMRSIHVPTFWASFDRMYNTPYENYTNQDHKFLPLLYSTMSVGCLFGSDEQSPLNQAGYETAIDQGFKYFRTARQLLDIADARDLTSIQAVLYMITFLQCSAKLSQCYAYVGVALRSALRMGLHRNNSAFSRTFNPIEAETRKRVFWTIRKMDIYVGAMLGLPQTLSEEDIDQEYPLEVDDEYITEDGILPMPEGTLTLTTASNAHSRLVELLVKIVRNVYPIRAKNAQSTMDRSYTVPFSVIRDIEKDLETWKSNLPAGLDPCNNSNPTLTRAQQLLRIAYAHAQALLYRPFLHFVANDKRSRNIDQRAYTCAASYVNLARNHIHLCVQMKQKGLLNGAHWFVMYTTFFAVVSLIYFAAENPQNITTEAVLKDAIQGKEVLASLAKRSMAADRCAVTLEGIFKALPAWAREGRANPAPSRKRRQSSNHGPPQGARSHPDISVTAKEPPPPQPGSVQRASTFPNHSTVPTASAFDQRMSFPTSSISSGSGSYTPTSPNFNQTLVTGPMETSSPSNGMLPYNLTMDMTNPNLPDLSAMMFPSAEPFTYPNQPLTTFENNQFAKDPNIFDNFGDSKVPAMMSGQSSGPEDNLEAQFYPLPPYMMQQPQQQQQQQQQQGRWDMGMMQQQQQMANMRQVSDTDTGDATGVVQAFGCIGEQGFMLELKVVPPQPIRLWSRIAASVSMAPRSRNPFGFGPWVVTFFTVVVYAALFAALIVSHHVLPPAPSTPTPHKWPGVNITQAWNDLEHLSRAYHPFNSRENVAVRKWLLARVRDILDANKVEWKEAAQHTNAALPVTVFDRDVSNVTYTDPRGYTVYYESNNIMVYVRGAEDSDDEWWLNKTTYNGPGGVLVNAHFDSVSTGFGATDDGVGVISVLQLLSHFTKQENLPHRGVLFLLNNGEEDGLYGAKAFTRHPLAQFPRAFLNLEGAGAGGRATLFRSTDTEVTKFYSKSPHPFGSVISGDGFKRGLVKSGTDYSVFVDDLGMRGLDVAFMEPRARYHTNQDNARETSIESLWHMLSAALTTVQGLSSDTSHQFERPTDHERYGKTDKSSGSTGVWFDLFGRAFAVFQLHTLFALSVTLLVAGPIFLIIFDVTLHKTDKWYLFSRKKYIPSSDDDETVKFYGWRGFFRFPLIFVVASGIVVALAYLVTKVNPHIVYSSEYAIWSMMLTAWLSTAWFLFRLGDAVRPSALSRAYVLIWLYALSWIALVAATIGEQRLHLGSGYFLVVYNASVFLALLISYLEFFALPKKTVYVEQATYASQSILPSPARSGSLVSHNVVDHDDTPRGRATHANDNEDADERTSLLGSRQTFTRYGRDSRRPDDNDDTAASLHLPPTSQAYEGEQAWSASLPSWMWLLQFLILAPINVILIGQLGLLMTSALHQTPADGSPVLLVYLLIAATSVLLLLPLTPFIHRITYHIPTFLMFVFIGTLIYNLVAFPFSRTSRLKVFFLQQIDLDHGNNSVALTGLSPYLESIVSQVPSASENGYHCAGPDYKFWAFRAGLDSCSWTGPAPNVVPTAYKPHQPGMPYPNDTISLALARRQAQTAKYATWLDFNITCPSSKNATKQDYVFDVRGSNTRACRLYFSTPFANLSISNAGAKAEVMKPGRDGGEQRVYLYSRDWDARWSVNVTFDREVKKPYGGIEGKVMCVWSDANQVGNVPAFDEVKHFMPVWSAVTKNSDGLVEGYKHFSL</sequence>
<feature type="compositionally biased region" description="Basic and acidic residues" evidence="21">
    <location>
        <begin position="1555"/>
        <end position="1571"/>
    </location>
</feature>
<dbReference type="InterPro" id="IPR036864">
    <property type="entry name" value="Zn2-C6_fun-type_DNA-bd_sf"/>
</dbReference>
<keyword evidence="7 20" id="KW-0645">Protease</keyword>
<feature type="transmembrane region" description="Helical" evidence="22">
    <location>
        <begin position="1502"/>
        <end position="1523"/>
    </location>
</feature>
<evidence type="ECO:0000256" key="7">
    <source>
        <dbReference type="ARBA" id="ARBA00022670"/>
    </source>
</evidence>
<evidence type="ECO:0000256" key="17">
    <source>
        <dbReference type="ARBA" id="ARBA00023163"/>
    </source>
</evidence>
<dbReference type="SUPFAM" id="SSF53187">
    <property type="entry name" value="Zn-dependent exopeptidases"/>
    <property type="match status" value="1"/>
</dbReference>
<dbReference type="GO" id="GO:0005634">
    <property type="term" value="C:nucleus"/>
    <property type="evidence" value="ECO:0007669"/>
    <property type="project" value="UniProtKB-SubCell"/>
</dbReference>
<feature type="domain" description="Zn(2)-C6 fungal-type" evidence="23">
    <location>
        <begin position="57"/>
        <end position="86"/>
    </location>
</feature>
<comment type="cofactor">
    <cofactor evidence="1">
        <name>Zn(2+)</name>
        <dbReference type="ChEBI" id="CHEBI:29105"/>
    </cofactor>
</comment>
<feature type="transmembrane region" description="Helical" evidence="22">
    <location>
        <begin position="1699"/>
        <end position="1718"/>
    </location>
</feature>
<dbReference type="GO" id="GO:0005774">
    <property type="term" value="C:vacuolar membrane"/>
    <property type="evidence" value="ECO:0007669"/>
    <property type="project" value="UniProtKB-SubCell"/>
</dbReference>
<keyword evidence="6" id="KW-0926">Vacuole</keyword>
<evidence type="ECO:0000313" key="24">
    <source>
        <dbReference type="EMBL" id="KAH0218755.1"/>
    </source>
</evidence>
<feature type="transmembrane region" description="Helical" evidence="22">
    <location>
        <begin position="1350"/>
        <end position="1372"/>
    </location>
</feature>
<dbReference type="PANTHER" id="PTHR47540">
    <property type="entry name" value="THIAMINE REPRESSIBLE GENES REGULATORY PROTEIN THI5"/>
    <property type="match status" value="1"/>
</dbReference>
<keyword evidence="16 22" id="KW-0472">Membrane</keyword>
<feature type="transmembrane region" description="Helical" evidence="22">
    <location>
        <begin position="1438"/>
        <end position="1458"/>
    </location>
</feature>
<comment type="function">
    <text evidence="2">May be involved in vacuolar sorting and osmoregulation.</text>
</comment>
<feature type="region of interest" description="Disordered" evidence="21">
    <location>
        <begin position="1544"/>
        <end position="1578"/>
    </location>
</feature>